<dbReference type="AlphaFoldDB" id="A0A8J2Z2V7"/>
<reference evidence="1" key="2">
    <citation type="submission" date="2020-09" db="EMBL/GenBank/DDBJ databases">
        <authorList>
            <person name="Sun Q."/>
            <person name="Zhou Y."/>
        </authorList>
    </citation>
    <scope>NUCLEOTIDE SEQUENCE</scope>
    <source>
        <strain evidence="1">CGMCC 1.15758</strain>
    </source>
</reference>
<gene>
    <name evidence="1" type="ORF">GCM10010995_05300</name>
</gene>
<protein>
    <submittedName>
        <fullName evidence="1">Uncharacterized protein</fullName>
    </submittedName>
</protein>
<reference evidence="1" key="1">
    <citation type="journal article" date="2014" name="Int. J. Syst. Evol. Microbiol.">
        <title>Complete genome sequence of Corynebacterium casei LMG S-19264T (=DSM 44701T), isolated from a smear-ripened cheese.</title>
        <authorList>
            <consortium name="US DOE Joint Genome Institute (JGI-PGF)"/>
            <person name="Walter F."/>
            <person name="Albersmeier A."/>
            <person name="Kalinowski J."/>
            <person name="Ruckert C."/>
        </authorList>
    </citation>
    <scope>NUCLEOTIDE SEQUENCE</scope>
    <source>
        <strain evidence="1">CGMCC 1.15758</strain>
    </source>
</reference>
<accession>A0A8J2Z2V7</accession>
<proteinExistence type="predicted"/>
<dbReference type="EMBL" id="BMJS01000003">
    <property type="protein sequence ID" value="GGF90953.1"/>
    <property type="molecule type" value="Genomic_DNA"/>
</dbReference>
<name>A0A8J2Z2V7_9GAMM</name>
<evidence type="ECO:0000313" key="2">
    <source>
        <dbReference type="Proteomes" id="UP000636949"/>
    </source>
</evidence>
<comment type="caution">
    <text evidence="1">The sequence shown here is derived from an EMBL/GenBank/DDBJ whole genome shotgun (WGS) entry which is preliminary data.</text>
</comment>
<organism evidence="1 2">
    <name type="scientific">Cysteiniphilum litorale</name>
    <dbReference type="NCBI Taxonomy" id="2056700"/>
    <lineage>
        <taxon>Bacteria</taxon>
        <taxon>Pseudomonadati</taxon>
        <taxon>Pseudomonadota</taxon>
        <taxon>Gammaproteobacteria</taxon>
        <taxon>Thiotrichales</taxon>
        <taxon>Fastidiosibacteraceae</taxon>
        <taxon>Cysteiniphilum</taxon>
    </lineage>
</organism>
<dbReference type="Proteomes" id="UP000636949">
    <property type="component" value="Unassembled WGS sequence"/>
</dbReference>
<dbReference type="RefSeq" id="WP_117001621.1">
    <property type="nucleotide sequence ID" value="NZ_BMJS01000003.1"/>
</dbReference>
<sequence>MSQNKAKSKINQSADEIMIELFQNGDKSAAVGSYYDLKKDKITHKAASIAHEATKGISQTITNDKKIYSFSLDQTGKGVLELENFKIKADEIEFAVGDNRVILDKKSFVININNKSHIILDDNGIQIKTKDDCEISTNKYIVDANFIENK</sequence>
<keyword evidence="2" id="KW-1185">Reference proteome</keyword>
<evidence type="ECO:0000313" key="1">
    <source>
        <dbReference type="EMBL" id="GGF90953.1"/>
    </source>
</evidence>